<keyword evidence="2 4" id="KW-0808">Transferase</keyword>
<dbReference type="Gene3D" id="3.40.47.10">
    <property type="match status" value="1"/>
</dbReference>
<organism evidence="4 5">
    <name type="scientific">Coemansia biformis</name>
    <dbReference type="NCBI Taxonomy" id="1286918"/>
    <lineage>
        <taxon>Eukaryota</taxon>
        <taxon>Fungi</taxon>
        <taxon>Fungi incertae sedis</taxon>
        <taxon>Zoopagomycota</taxon>
        <taxon>Kickxellomycotina</taxon>
        <taxon>Kickxellomycetes</taxon>
        <taxon>Kickxellales</taxon>
        <taxon>Kickxellaceae</taxon>
        <taxon>Coemansia</taxon>
    </lineage>
</organism>
<keyword evidence="5" id="KW-1185">Reference proteome</keyword>
<dbReference type="InterPro" id="IPR000794">
    <property type="entry name" value="Beta-ketoacyl_synthase"/>
</dbReference>
<dbReference type="EC" id="2.3.1.41" evidence="1"/>
<evidence type="ECO:0000259" key="3">
    <source>
        <dbReference type="PROSITE" id="PS52004"/>
    </source>
</evidence>
<dbReference type="PANTHER" id="PTHR11712:SF336">
    <property type="entry name" value="3-OXOACYL-[ACYL-CARRIER-PROTEIN] SYNTHASE, MITOCHONDRIAL"/>
    <property type="match status" value="1"/>
</dbReference>
<gene>
    <name evidence="4" type="primary">fas2_17</name>
    <name evidence="4" type="ORF">LPJ61_006163</name>
</gene>
<dbReference type="Proteomes" id="UP001143981">
    <property type="component" value="Unassembled WGS sequence"/>
</dbReference>
<protein>
    <recommendedName>
        <fullName evidence="1">beta-ketoacyl-[acyl-carrier-protein] synthase I</fullName>
        <ecNumber evidence="1">2.3.1.41</ecNumber>
    </recommendedName>
</protein>
<dbReference type="GO" id="GO:0006633">
    <property type="term" value="P:fatty acid biosynthetic process"/>
    <property type="evidence" value="ECO:0007669"/>
    <property type="project" value="TreeGrafter"/>
</dbReference>
<dbReference type="InterPro" id="IPR016039">
    <property type="entry name" value="Thiolase-like"/>
</dbReference>
<dbReference type="PROSITE" id="PS52004">
    <property type="entry name" value="KS3_2"/>
    <property type="match status" value="1"/>
</dbReference>
<proteinExistence type="predicted"/>
<dbReference type="SUPFAM" id="SSF53901">
    <property type="entry name" value="Thiolase-like"/>
    <property type="match status" value="1"/>
</dbReference>
<evidence type="ECO:0000256" key="1">
    <source>
        <dbReference type="ARBA" id="ARBA00013191"/>
    </source>
</evidence>
<comment type="caution">
    <text evidence="4">The sequence shown here is derived from an EMBL/GenBank/DDBJ whole genome shotgun (WGS) entry which is preliminary data.</text>
</comment>
<dbReference type="OrthoDB" id="4251012at2759"/>
<dbReference type="PANTHER" id="PTHR11712">
    <property type="entry name" value="POLYKETIDE SYNTHASE-RELATED"/>
    <property type="match status" value="1"/>
</dbReference>
<keyword evidence="4" id="KW-0012">Acyltransferase</keyword>
<dbReference type="InterPro" id="IPR014031">
    <property type="entry name" value="Ketoacyl_synth_C"/>
</dbReference>
<sequence length="354" mass="38333">MEGQGAGVVVLMSASTALACGAPIYGIIGMSATATDKLGRSVPAPGKGVLGSAREVSSPAAHRKLCIKRRRGLMDEELEMFKQSKRRKLKHLGQAAKTAAISANEATVRKAEIEEQYAGQLGGMRDRLGNEFWKQNPAISPLRGSLAVWGLDADDIGLASFHGTSTKANDRNESEVLDAQMMQLGRTPGHVVPAVCQKWLTGHPKGPAAAWMLNGALQSLRTGIVPGNRNADNIGAELRECDYSVYLSKTIQTAGIKAALLKSFGFGQVGGELLVVHPDYLLATLGRAQLEEYNAKLERRDAVALRYWQDVLVGNHPFVQIKSSPPFTPEQEQRVYLDPSARTHCDPTTNEFKF</sequence>
<evidence type="ECO:0000313" key="5">
    <source>
        <dbReference type="Proteomes" id="UP001143981"/>
    </source>
</evidence>
<dbReference type="GO" id="GO:0005829">
    <property type="term" value="C:cytosol"/>
    <property type="evidence" value="ECO:0007669"/>
    <property type="project" value="TreeGrafter"/>
</dbReference>
<evidence type="ECO:0000256" key="2">
    <source>
        <dbReference type="ARBA" id="ARBA00022679"/>
    </source>
</evidence>
<dbReference type="InterPro" id="IPR020841">
    <property type="entry name" value="PKS_Beta-ketoAc_synthase_dom"/>
</dbReference>
<feature type="domain" description="Ketosynthase family 3 (KS3)" evidence="3">
    <location>
        <begin position="1"/>
        <end position="277"/>
    </location>
</feature>
<dbReference type="Pfam" id="PF02801">
    <property type="entry name" value="Ketoacyl-synt_C"/>
    <property type="match status" value="1"/>
</dbReference>
<name>A0A9W8CQD0_9FUNG</name>
<accession>A0A9W8CQD0</accession>
<evidence type="ECO:0000313" key="4">
    <source>
        <dbReference type="EMBL" id="KAJ1720416.1"/>
    </source>
</evidence>
<dbReference type="GO" id="GO:0004315">
    <property type="term" value="F:3-oxoacyl-[acyl-carrier-protein] synthase activity"/>
    <property type="evidence" value="ECO:0007669"/>
    <property type="project" value="UniProtKB-EC"/>
</dbReference>
<dbReference type="EMBL" id="JANBOI010002677">
    <property type="protein sequence ID" value="KAJ1720416.1"/>
    <property type="molecule type" value="Genomic_DNA"/>
</dbReference>
<dbReference type="AlphaFoldDB" id="A0A9W8CQD0"/>
<reference evidence="4" key="1">
    <citation type="submission" date="2022-07" db="EMBL/GenBank/DDBJ databases">
        <title>Phylogenomic reconstructions and comparative analyses of Kickxellomycotina fungi.</title>
        <authorList>
            <person name="Reynolds N.K."/>
            <person name="Stajich J.E."/>
            <person name="Barry K."/>
            <person name="Grigoriev I.V."/>
            <person name="Crous P."/>
            <person name="Smith M.E."/>
        </authorList>
    </citation>
    <scope>NUCLEOTIDE SEQUENCE</scope>
    <source>
        <strain evidence="4">BCRC 34381</strain>
    </source>
</reference>